<dbReference type="AlphaFoldDB" id="A0A8H5G774"/>
<reference evidence="2 3" key="1">
    <citation type="journal article" date="2020" name="ISME J.">
        <title>Uncovering the hidden diversity of litter-decomposition mechanisms in mushroom-forming fungi.</title>
        <authorList>
            <person name="Floudas D."/>
            <person name="Bentzer J."/>
            <person name="Ahren D."/>
            <person name="Johansson T."/>
            <person name="Persson P."/>
            <person name="Tunlid A."/>
        </authorList>
    </citation>
    <scope>NUCLEOTIDE SEQUENCE [LARGE SCALE GENOMIC DNA]</scope>
    <source>
        <strain evidence="2 3">CBS 146.42</strain>
    </source>
</reference>
<keyword evidence="1" id="KW-0472">Membrane</keyword>
<feature type="transmembrane region" description="Helical" evidence="1">
    <location>
        <begin position="92"/>
        <end position="112"/>
    </location>
</feature>
<protein>
    <submittedName>
        <fullName evidence="2">Uncharacterized protein</fullName>
    </submittedName>
</protein>
<proteinExistence type="predicted"/>
<keyword evidence="1" id="KW-0812">Transmembrane</keyword>
<comment type="caution">
    <text evidence="2">The sequence shown here is derived from an EMBL/GenBank/DDBJ whole genome shotgun (WGS) entry which is preliminary data.</text>
</comment>
<dbReference type="OrthoDB" id="10589654at2759"/>
<feature type="transmembrane region" description="Helical" evidence="1">
    <location>
        <begin position="31"/>
        <end position="50"/>
    </location>
</feature>
<evidence type="ECO:0000313" key="2">
    <source>
        <dbReference type="EMBL" id="KAF5359591.1"/>
    </source>
</evidence>
<keyword evidence="3" id="KW-1185">Reference proteome</keyword>
<dbReference type="EMBL" id="JAACJO010000004">
    <property type="protein sequence ID" value="KAF5359591.1"/>
    <property type="molecule type" value="Genomic_DNA"/>
</dbReference>
<sequence length="160" mass="18003">MRPRMNESVVYNHLSPPRAHWAPQSHTEATLLIYIPVGMAIASILAHLASRNPEYTRKFFDAFLSTPTKLVAFLLLGRTPLRYFGYLNHFPLANVIGVGGLGGLGLSIIYLFQRQFFAAPALNAFTVPEVHDRRRKEIELNWALQEEVALQFSCDSSTCV</sequence>
<dbReference type="Proteomes" id="UP000559027">
    <property type="component" value="Unassembled WGS sequence"/>
</dbReference>
<accession>A0A8H5G774</accession>
<keyword evidence="1" id="KW-1133">Transmembrane helix</keyword>
<gene>
    <name evidence="2" type="ORF">D9756_003568</name>
</gene>
<evidence type="ECO:0000256" key="1">
    <source>
        <dbReference type="SAM" id="Phobius"/>
    </source>
</evidence>
<evidence type="ECO:0000313" key="3">
    <source>
        <dbReference type="Proteomes" id="UP000559027"/>
    </source>
</evidence>
<name>A0A8H5G774_9AGAR</name>
<organism evidence="2 3">
    <name type="scientific">Leucocoprinus leucothites</name>
    <dbReference type="NCBI Taxonomy" id="201217"/>
    <lineage>
        <taxon>Eukaryota</taxon>
        <taxon>Fungi</taxon>
        <taxon>Dikarya</taxon>
        <taxon>Basidiomycota</taxon>
        <taxon>Agaricomycotina</taxon>
        <taxon>Agaricomycetes</taxon>
        <taxon>Agaricomycetidae</taxon>
        <taxon>Agaricales</taxon>
        <taxon>Agaricineae</taxon>
        <taxon>Agaricaceae</taxon>
        <taxon>Leucocoprinus</taxon>
    </lineage>
</organism>